<accession>A0A2S8I0S6</accession>
<feature type="domain" description="Flagellar motor switch protein FliN-like C-terminal" evidence="1">
    <location>
        <begin position="244"/>
        <end position="312"/>
    </location>
</feature>
<dbReference type="InterPro" id="IPR001543">
    <property type="entry name" value="FliN-like_C"/>
</dbReference>
<sequence>MALDVERPIECADAMSLAEFDVLNRLVAMSGRRIGLSGARGGRGTGHERAMRLKLDIGGARTIVYLAGRREAAQHGWYAFDDITLAQRAELWALRGTRLMREFEQMIAAPVAIIEVEEGVVPIDWPRASLHLGPIELGCWFDAATAAPALVCALRHRKPLLPTLSFLFFKCALRLRGIRLIDSDFRGLAEGDLLVVTPDAAEPVHGELRVPTLGYRFPITYRKEGMVMIEHQEIVVDAEATGAELEDRKVELVVELATCQMTLGELANLKEGQALRLAKPASELTVALRYREVCVARGSLVEIAGLLGIRIEMIRMDAAV</sequence>
<dbReference type="InterPro" id="IPR036429">
    <property type="entry name" value="SpoA-like_sf"/>
</dbReference>
<dbReference type="SUPFAM" id="SSF101801">
    <property type="entry name" value="Surface presentation of antigens (SPOA)"/>
    <property type="match status" value="1"/>
</dbReference>
<evidence type="ECO:0000313" key="2">
    <source>
        <dbReference type="EMBL" id="PQP08299.1"/>
    </source>
</evidence>
<name>A0A2S8I0S6_BURCE</name>
<comment type="caution">
    <text evidence="2">The sequence shown here is derived from an EMBL/GenBank/DDBJ whole genome shotgun (WGS) entry which is preliminary data.</text>
</comment>
<dbReference type="Proteomes" id="UP000238206">
    <property type="component" value="Unassembled WGS sequence"/>
</dbReference>
<dbReference type="Pfam" id="PF01052">
    <property type="entry name" value="FliMN_C"/>
    <property type="match status" value="1"/>
</dbReference>
<reference evidence="2 3" key="1">
    <citation type="submission" date="2018-02" db="EMBL/GenBank/DDBJ databases">
        <title>Draft genome sequencing of Burkholderia cepacia Y14-15.</title>
        <authorList>
            <person name="Zheng B.-X."/>
        </authorList>
    </citation>
    <scope>NUCLEOTIDE SEQUENCE [LARGE SCALE GENOMIC DNA]</scope>
    <source>
        <strain evidence="2 3">Y14-15</strain>
    </source>
</reference>
<protein>
    <recommendedName>
        <fullName evidence="1">Flagellar motor switch protein FliN-like C-terminal domain-containing protein</fullName>
    </recommendedName>
</protein>
<evidence type="ECO:0000313" key="3">
    <source>
        <dbReference type="Proteomes" id="UP000238206"/>
    </source>
</evidence>
<gene>
    <name evidence="2" type="ORF">C5615_36560</name>
</gene>
<proteinExistence type="predicted"/>
<dbReference type="Gene3D" id="2.30.330.10">
    <property type="entry name" value="SpoA-like"/>
    <property type="match status" value="1"/>
</dbReference>
<organism evidence="2 3">
    <name type="scientific">Burkholderia cepacia</name>
    <name type="common">Pseudomonas cepacia</name>
    <dbReference type="NCBI Taxonomy" id="292"/>
    <lineage>
        <taxon>Bacteria</taxon>
        <taxon>Pseudomonadati</taxon>
        <taxon>Pseudomonadota</taxon>
        <taxon>Betaproteobacteria</taxon>
        <taxon>Burkholderiales</taxon>
        <taxon>Burkholderiaceae</taxon>
        <taxon>Burkholderia</taxon>
        <taxon>Burkholderia cepacia complex</taxon>
    </lineage>
</organism>
<dbReference type="AlphaFoldDB" id="A0A2S8I0S6"/>
<dbReference type="EMBL" id="PUIQ01000093">
    <property type="protein sequence ID" value="PQP08299.1"/>
    <property type="molecule type" value="Genomic_DNA"/>
</dbReference>
<evidence type="ECO:0000259" key="1">
    <source>
        <dbReference type="Pfam" id="PF01052"/>
    </source>
</evidence>